<dbReference type="EMBL" id="JAPVEB010000010">
    <property type="protein sequence ID" value="KAJ5255685.1"/>
    <property type="molecule type" value="Genomic_DNA"/>
</dbReference>
<evidence type="ECO:0000313" key="3">
    <source>
        <dbReference type="Proteomes" id="UP001220256"/>
    </source>
</evidence>
<protein>
    <recommendedName>
        <fullName evidence="1">Arb2 domain-containing protein</fullName>
    </recommendedName>
</protein>
<sequence length="526" mass="58243">MNGMEEDLLPDDVVLPEELLELGFVITKDDKIRCVAAPDQGPRYKVNRSDRINKVHIETLHKAIHGIIIDRLVGMGMHFMKIPQGSENQVPIMVSGNIDTAPRVVVFVGEIIEDLGIFSYRDACDDGLAFGSIIGFAKGLLGENAKHSPNALILANPGQDVWHNAGGSPMTAESYRAQHRASAAVRERPLSGRNDVIGNRSIDEHVKNIFERVLLRHGFRVGARIDIVGLSEGGTAAMAYLRKKWSFWRPHISSLTMINPEMILNMGIKDDDLEFPESFAWFMKYRCRGWIVCDKPIGTLVPDLHFPYAYNMYSSGEGAKSSCMVTRGVGHILSWMNMMHYSPMAIETFEVAPGEHDPNLEAELASLIHNRIVQIPGGKVEVQSMKTKDQIEGCVSGVTFDDDMYTFFNENLYPVEDDSDNGSEGSVVYPVNDDAFDALRDSLPDILTLLPRTDVLAGSSPHTSPDTLRIPSVLSSVSSIPNVLPDFYADAFSVPESPIYSDEVNVGRTGPYELSDLQDIREEEEG</sequence>
<gene>
    <name evidence="2" type="ORF">N7505_010836</name>
</gene>
<evidence type="ECO:0000313" key="2">
    <source>
        <dbReference type="EMBL" id="KAJ5255685.1"/>
    </source>
</evidence>
<organism evidence="2 3">
    <name type="scientific">Penicillium chrysogenum</name>
    <name type="common">Penicillium notatum</name>
    <dbReference type="NCBI Taxonomy" id="5076"/>
    <lineage>
        <taxon>Eukaryota</taxon>
        <taxon>Fungi</taxon>
        <taxon>Dikarya</taxon>
        <taxon>Ascomycota</taxon>
        <taxon>Pezizomycotina</taxon>
        <taxon>Eurotiomycetes</taxon>
        <taxon>Eurotiomycetidae</taxon>
        <taxon>Eurotiales</taxon>
        <taxon>Aspergillaceae</taxon>
        <taxon>Penicillium</taxon>
        <taxon>Penicillium chrysogenum species complex</taxon>
    </lineage>
</organism>
<dbReference type="PANTHER" id="PTHR21357:SF4">
    <property type="entry name" value="FAM172 FAMILY PROTEIN HOMOLOG CG10038"/>
    <property type="match status" value="1"/>
</dbReference>
<dbReference type="PANTHER" id="PTHR21357">
    <property type="entry name" value="FAM172 FAMILY PROTEIN HOMOLOG CG10038"/>
    <property type="match status" value="1"/>
</dbReference>
<accession>A0ABQ8W4U5</accession>
<comment type="caution">
    <text evidence="2">The sequence shown here is derived from an EMBL/GenBank/DDBJ whole genome shotgun (WGS) entry which is preliminary data.</text>
</comment>
<evidence type="ECO:0000259" key="1">
    <source>
        <dbReference type="Pfam" id="PF22749"/>
    </source>
</evidence>
<proteinExistence type="predicted"/>
<dbReference type="Proteomes" id="UP001220256">
    <property type="component" value="Unassembled WGS sequence"/>
</dbReference>
<feature type="domain" description="Arb2" evidence="1">
    <location>
        <begin position="16"/>
        <end position="296"/>
    </location>
</feature>
<dbReference type="Pfam" id="PF22749">
    <property type="entry name" value="Arb2"/>
    <property type="match status" value="1"/>
</dbReference>
<keyword evidence="3" id="KW-1185">Reference proteome</keyword>
<dbReference type="InterPro" id="IPR048263">
    <property type="entry name" value="Arb2"/>
</dbReference>
<dbReference type="InterPro" id="IPR053858">
    <property type="entry name" value="Arb2_dom"/>
</dbReference>
<name>A0ABQ8W4U5_PENCH</name>
<reference evidence="2 3" key="1">
    <citation type="journal article" date="2023" name="IMA Fungus">
        <title>Comparative genomic study of the Penicillium genus elucidates a diverse pangenome and 15 lateral gene transfer events.</title>
        <authorList>
            <person name="Petersen C."/>
            <person name="Sorensen T."/>
            <person name="Nielsen M.R."/>
            <person name="Sondergaard T.E."/>
            <person name="Sorensen J.L."/>
            <person name="Fitzpatrick D.A."/>
            <person name="Frisvad J.C."/>
            <person name="Nielsen K.L."/>
        </authorList>
    </citation>
    <scope>NUCLEOTIDE SEQUENCE [LARGE SCALE GENOMIC DNA]</scope>
    <source>
        <strain evidence="2 3">IBT 3361</strain>
    </source>
</reference>